<keyword evidence="6 11" id="KW-0808">Transferase</keyword>
<dbReference type="GO" id="GO:0030488">
    <property type="term" value="P:tRNA methylation"/>
    <property type="evidence" value="ECO:0007669"/>
    <property type="project" value="UniProtKB-UniRule"/>
</dbReference>
<keyword evidence="10" id="KW-0862">Zinc</keyword>
<reference evidence="13" key="1">
    <citation type="submission" date="2025-08" db="UniProtKB">
        <authorList>
            <consortium name="Ensembl"/>
        </authorList>
    </citation>
    <scope>IDENTIFICATION</scope>
</reference>
<evidence type="ECO:0000256" key="7">
    <source>
        <dbReference type="ARBA" id="ARBA00022691"/>
    </source>
</evidence>
<dbReference type="Gene3D" id="4.10.1000.10">
    <property type="entry name" value="Zinc finger, CCCH-type"/>
    <property type="match status" value="1"/>
</dbReference>
<dbReference type="GO" id="GO:0141101">
    <property type="term" value="F:tRNA(Ser) (uridine(44)-2'-O-)-methyltransferase activity"/>
    <property type="evidence" value="ECO:0007669"/>
    <property type="project" value="UniProtKB-EC"/>
</dbReference>
<dbReference type="InterPro" id="IPR000571">
    <property type="entry name" value="Znf_CCCH"/>
</dbReference>
<evidence type="ECO:0000256" key="3">
    <source>
        <dbReference type="ARBA" id="ARBA00009056"/>
    </source>
</evidence>
<dbReference type="Proteomes" id="UP000694620">
    <property type="component" value="Unassembled WGS sequence"/>
</dbReference>
<evidence type="ECO:0000256" key="4">
    <source>
        <dbReference type="ARBA" id="ARBA00022490"/>
    </source>
</evidence>
<dbReference type="GO" id="GO:0008270">
    <property type="term" value="F:zinc ion binding"/>
    <property type="evidence" value="ECO:0007669"/>
    <property type="project" value="UniProtKB-KW"/>
</dbReference>
<reference evidence="13" key="2">
    <citation type="submission" date="2025-09" db="UniProtKB">
        <authorList>
            <consortium name="Ensembl"/>
        </authorList>
    </citation>
    <scope>IDENTIFICATION</scope>
</reference>
<dbReference type="AlphaFoldDB" id="A0A8C4T8U6"/>
<dbReference type="InterPro" id="IPR011671">
    <property type="entry name" value="tRNA_uracil_MeTrfase"/>
</dbReference>
<evidence type="ECO:0000256" key="9">
    <source>
        <dbReference type="ARBA" id="ARBA00047957"/>
    </source>
</evidence>
<dbReference type="EC" id="2.1.1.211" evidence="11"/>
<keyword evidence="7 11" id="KW-0949">S-adenosyl-L-methionine</keyword>
<evidence type="ECO:0000313" key="13">
    <source>
        <dbReference type="Ensembl" id="ENSECRP00000028864.1"/>
    </source>
</evidence>
<organism evidence="13 14">
    <name type="scientific">Erpetoichthys calabaricus</name>
    <name type="common">Rope fish</name>
    <name type="synonym">Calamoichthys calabaricus</name>
    <dbReference type="NCBI Taxonomy" id="27687"/>
    <lineage>
        <taxon>Eukaryota</taxon>
        <taxon>Metazoa</taxon>
        <taxon>Chordata</taxon>
        <taxon>Craniata</taxon>
        <taxon>Vertebrata</taxon>
        <taxon>Euteleostomi</taxon>
        <taxon>Actinopterygii</taxon>
        <taxon>Polypteriformes</taxon>
        <taxon>Polypteridae</taxon>
        <taxon>Erpetoichthys</taxon>
    </lineage>
</organism>
<feature type="domain" description="C3H1-type" evidence="12">
    <location>
        <begin position="602"/>
        <end position="631"/>
    </location>
</feature>
<sequence>MAKVAEETFRDHSHVLPDGFWSAVDVWINKPHVINKRLCGVQIEESGEVPDSELEDRLTDLCYGEPPNINEVVNFLKYNDGENMLHRHENKMVIVRSLIPKVNNTEVLCNKEIIVKDPEGHCVTFLPLESNEGGSFALKKSNIYQIQLKQISSEEWSILILAMNIEQWYSDAIIYPKCEWLGSELLPKIIRWSNENKRSEFKSTLSLIPVAKYGNLYQQLKEKYKEMVKVWPEVTDPEKFVYEDVAIATYLLVMWEEERKEKGLIEKQSFVDLGCGNGLLVHILSNEGHSGKGIDVRKRKIWDLYGKQTCLEECAIIPSDSFLFPNIDWLIGNHSDELTPWIPVIASRSSYSCRYFVLPCCFFDFHGKYCRRQCKKTQYREYIDFITEVGSVCGFHVEEDCLRIPSTKRVCLIGKSRTYEMTREEHVEEDRKEYINSRWRSSSNNITAKNEPDNKAQLGCKVPNSCIHNVPMNESSPSCVTQDWVTGFQAREKVEQTRNCASLPRAFIDEVVLKVAKRLLDLNKEQTNEEGSLTIREIAELLDQHTLQTLKNECGGLQTLLKNNHQVFQVLKGRVQLRDWREAAGMNWIKPDAKRKLPSEVFKTRLCWFFINHPDGCPILAETCQFAHGSEELRPSLFRNKKIK</sequence>
<name>A0A8C4T8U6_ERPCA</name>
<dbReference type="PANTHER" id="PTHR21210:SF0">
    <property type="entry name" value="TRNA (URACIL-O(2)-)-METHYLTRANSFERASE-RELATED"/>
    <property type="match status" value="1"/>
</dbReference>
<dbReference type="Ensembl" id="ENSECRT00000029476.1">
    <property type="protein sequence ID" value="ENSECRP00000028864.1"/>
    <property type="gene ID" value="ENSECRG00000019534.1"/>
</dbReference>
<dbReference type="InterPro" id="IPR029063">
    <property type="entry name" value="SAM-dependent_MTases_sf"/>
</dbReference>
<feature type="zinc finger region" description="C3H1-type" evidence="10">
    <location>
        <begin position="602"/>
        <end position="631"/>
    </location>
</feature>
<comment type="catalytic activity">
    <reaction evidence="9 11">
        <text>uridine(44) in tRNA(Ser) + S-adenosyl-L-methionine = 2'-O-methyluridine(44) in tRNA(Ser) + S-adenosyl-L-homocysteine + H(+)</text>
        <dbReference type="Rhea" id="RHEA:43100"/>
        <dbReference type="Rhea" id="RHEA-COMP:10339"/>
        <dbReference type="Rhea" id="RHEA-COMP:10340"/>
        <dbReference type="ChEBI" id="CHEBI:15378"/>
        <dbReference type="ChEBI" id="CHEBI:57856"/>
        <dbReference type="ChEBI" id="CHEBI:59789"/>
        <dbReference type="ChEBI" id="CHEBI:65315"/>
        <dbReference type="ChEBI" id="CHEBI:74478"/>
        <dbReference type="EC" id="2.1.1.211"/>
    </reaction>
</comment>
<dbReference type="SUPFAM" id="SSF53335">
    <property type="entry name" value="S-adenosyl-L-methionine-dependent methyltransferases"/>
    <property type="match status" value="1"/>
</dbReference>
<dbReference type="PANTHER" id="PTHR21210">
    <property type="entry name" value="TRNA (URACIL-O(2)-)-METHYLTRANSFERASE-RELATED"/>
    <property type="match status" value="1"/>
</dbReference>
<keyword evidence="4 11" id="KW-0963">Cytoplasm</keyword>
<evidence type="ECO:0000256" key="11">
    <source>
        <dbReference type="RuleBase" id="RU368004"/>
    </source>
</evidence>
<evidence type="ECO:0000313" key="14">
    <source>
        <dbReference type="Proteomes" id="UP000694620"/>
    </source>
</evidence>
<evidence type="ECO:0000256" key="5">
    <source>
        <dbReference type="ARBA" id="ARBA00022603"/>
    </source>
</evidence>
<keyword evidence="10" id="KW-0479">Metal-binding</keyword>
<comment type="subcellular location">
    <subcellularLocation>
        <location evidence="2 11">Cytoplasm</location>
    </subcellularLocation>
</comment>
<dbReference type="Pfam" id="PF07757">
    <property type="entry name" value="AdoMet_MTase"/>
    <property type="match status" value="1"/>
</dbReference>
<gene>
    <name evidence="13" type="primary">TRMT44</name>
</gene>
<proteinExistence type="inferred from homology"/>
<comment type="function">
    <text evidence="11">Adenosyl-L-methionine (AdoMet)-dependent tRNA (uracil-O(2)-)-methyltransferase.</text>
</comment>
<evidence type="ECO:0000256" key="1">
    <source>
        <dbReference type="ARBA" id="ARBA00002778"/>
    </source>
</evidence>
<evidence type="ECO:0000256" key="10">
    <source>
        <dbReference type="PROSITE-ProRule" id="PRU00723"/>
    </source>
</evidence>
<evidence type="ECO:0000259" key="12">
    <source>
        <dbReference type="PROSITE" id="PS50103"/>
    </source>
</evidence>
<accession>A0A8C4T8U6</accession>
<keyword evidence="10" id="KW-0863">Zinc-finger</keyword>
<keyword evidence="5 11" id="KW-0489">Methyltransferase</keyword>
<comment type="similarity">
    <text evidence="3 11">Belongs to the TRM44 family.</text>
</comment>
<dbReference type="GO" id="GO:0005737">
    <property type="term" value="C:cytoplasm"/>
    <property type="evidence" value="ECO:0007669"/>
    <property type="project" value="UniProtKB-SubCell"/>
</dbReference>
<dbReference type="PROSITE" id="PS50103">
    <property type="entry name" value="ZF_C3H1"/>
    <property type="match status" value="1"/>
</dbReference>
<protein>
    <recommendedName>
        <fullName evidence="11">tRNA (uracil-O(2)-)-methyltransferase</fullName>
        <ecNumber evidence="11">2.1.1.211</ecNumber>
    </recommendedName>
</protein>
<evidence type="ECO:0000256" key="6">
    <source>
        <dbReference type="ARBA" id="ARBA00022679"/>
    </source>
</evidence>
<evidence type="ECO:0000256" key="8">
    <source>
        <dbReference type="ARBA" id="ARBA00022694"/>
    </source>
</evidence>
<keyword evidence="8 11" id="KW-0819">tRNA processing</keyword>
<comment type="function">
    <text evidence="1">Probable adenosyl-L-methionine (AdoMet)-dependent tRNA (uracil-O(2)-)-methyltransferase.</text>
</comment>
<keyword evidence="14" id="KW-1185">Reference proteome</keyword>
<evidence type="ECO:0000256" key="2">
    <source>
        <dbReference type="ARBA" id="ARBA00004496"/>
    </source>
</evidence>
<dbReference type="GeneTree" id="ENSGT00390000000645"/>